<keyword evidence="2" id="KW-0812">Transmembrane</keyword>
<sequence>MQTIDPYQVTPLPEETPNTKNKSMMKYLKYAGIVLGAVLLIVGLGFAGYYYGTKQNAEKPANETTNTSNQTQNTNESAANDNSTNEKAKSTTYTYKTFSFEYPDTWNVFDSKSNPDFFTENNLDIYDFGVIAQQEDYMLFFAINDTQNLHGGGIFLTSDEEETFKSVRTKLSIQGEEFYLGKEHFLLSNLTSEDATLPVNQSTLEQFQAKKVTNDNGTFNGYTETIEKGSYDYLIEKIYSGTSSNVLTPEAVQQEMVDILETIKW</sequence>
<proteinExistence type="predicted"/>
<feature type="region of interest" description="Disordered" evidence="1">
    <location>
        <begin position="59"/>
        <end position="86"/>
    </location>
</feature>
<accession>A0A955RHK3</accession>
<feature type="compositionally biased region" description="Low complexity" evidence="1">
    <location>
        <begin position="62"/>
        <end position="77"/>
    </location>
</feature>
<feature type="transmembrane region" description="Helical" evidence="2">
    <location>
        <begin position="30"/>
        <end position="51"/>
    </location>
</feature>
<evidence type="ECO:0000313" key="4">
    <source>
        <dbReference type="Proteomes" id="UP000782843"/>
    </source>
</evidence>
<keyword evidence="2" id="KW-1133">Transmembrane helix</keyword>
<evidence type="ECO:0000313" key="3">
    <source>
        <dbReference type="EMBL" id="MCA9382031.1"/>
    </source>
</evidence>
<protein>
    <submittedName>
        <fullName evidence="3">Uncharacterized protein</fullName>
    </submittedName>
</protein>
<name>A0A955RHK3_9BACT</name>
<gene>
    <name evidence="3" type="ORF">KC660_01330</name>
</gene>
<evidence type="ECO:0000256" key="1">
    <source>
        <dbReference type="SAM" id="MobiDB-lite"/>
    </source>
</evidence>
<reference evidence="3" key="1">
    <citation type="submission" date="2020-04" db="EMBL/GenBank/DDBJ databases">
        <authorList>
            <person name="Zhang T."/>
        </authorList>
    </citation>
    <scope>NUCLEOTIDE SEQUENCE</scope>
    <source>
        <strain evidence="3">HKST-UBA10</strain>
    </source>
</reference>
<reference evidence="3" key="2">
    <citation type="journal article" date="2021" name="Microbiome">
        <title>Successional dynamics and alternative stable states in a saline activated sludge microbial community over 9 years.</title>
        <authorList>
            <person name="Wang Y."/>
            <person name="Ye J."/>
            <person name="Ju F."/>
            <person name="Liu L."/>
            <person name="Boyd J.A."/>
            <person name="Deng Y."/>
            <person name="Parks D.H."/>
            <person name="Jiang X."/>
            <person name="Yin X."/>
            <person name="Woodcroft B.J."/>
            <person name="Tyson G.W."/>
            <person name="Hugenholtz P."/>
            <person name="Polz M.F."/>
            <person name="Zhang T."/>
        </authorList>
    </citation>
    <scope>NUCLEOTIDE SEQUENCE</scope>
    <source>
        <strain evidence="3">HKST-UBA10</strain>
    </source>
</reference>
<dbReference type="Proteomes" id="UP000782843">
    <property type="component" value="Unassembled WGS sequence"/>
</dbReference>
<organism evidence="3 4">
    <name type="scientific">Candidatus Dojkabacteria bacterium</name>
    <dbReference type="NCBI Taxonomy" id="2099670"/>
    <lineage>
        <taxon>Bacteria</taxon>
        <taxon>Candidatus Dojkabacteria</taxon>
    </lineage>
</organism>
<evidence type="ECO:0000256" key="2">
    <source>
        <dbReference type="SAM" id="Phobius"/>
    </source>
</evidence>
<dbReference type="EMBL" id="JAGQLG010000047">
    <property type="protein sequence ID" value="MCA9382031.1"/>
    <property type="molecule type" value="Genomic_DNA"/>
</dbReference>
<comment type="caution">
    <text evidence="3">The sequence shown here is derived from an EMBL/GenBank/DDBJ whole genome shotgun (WGS) entry which is preliminary data.</text>
</comment>
<dbReference type="AlphaFoldDB" id="A0A955RHK3"/>
<keyword evidence="2" id="KW-0472">Membrane</keyword>
<feature type="region of interest" description="Disordered" evidence="1">
    <location>
        <begin position="1"/>
        <end position="20"/>
    </location>
</feature>